<dbReference type="SFLD" id="SFLDG01082">
    <property type="entry name" value="B12-binding_domain_containing"/>
    <property type="match status" value="1"/>
</dbReference>
<evidence type="ECO:0000256" key="3">
    <source>
        <dbReference type="ARBA" id="ARBA00022679"/>
    </source>
</evidence>
<evidence type="ECO:0000259" key="8">
    <source>
        <dbReference type="PROSITE" id="PS51332"/>
    </source>
</evidence>
<dbReference type="Gene3D" id="3.40.50.280">
    <property type="entry name" value="Cobalamin-binding domain"/>
    <property type="match status" value="1"/>
</dbReference>
<keyword evidence="11" id="KW-1185">Reference proteome</keyword>
<evidence type="ECO:0000256" key="1">
    <source>
        <dbReference type="ARBA" id="ARBA00001966"/>
    </source>
</evidence>
<comment type="cofactor">
    <cofactor evidence="1">
        <name>[4Fe-4S] cluster</name>
        <dbReference type="ChEBI" id="CHEBI:49883"/>
    </cofactor>
</comment>
<evidence type="ECO:0000256" key="4">
    <source>
        <dbReference type="ARBA" id="ARBA00022691"/>
    </source>
</evidence>
<dbReference type="EMBL" id="MTKO01000055">
    <property type="protein sequence ID" value="RWX46665.1"/>
    <property type="molecule type" value="Genomic_DNA"/>
</dbReference>
<dbReference type="Pfam" id="PF04055">
    <property type="entry name" value="Radical_SAM"/>
    <property type="match status" value="1"/>
</dbReference>
<keyword evidence="6" id="KW-0408">Iron</keyword>
<dbReference type="Proteomes" id="UP000287853">
    <property type="component" value="Unassembled WGS sequence"/>
</dbReference>
<dbReference type="InterPro" id="IPR007197">
    <property type="entry name" value="rSAM"/>
</dbReference>
<dbReference type="Pfam" id="PF02310">
    <property type="entry name" value="B12-binding"/>
    <property type="match status" value="1"/>
</dbReference>
<dbReference type="SMART" id="SM00729">
    <property type="entry name" value="Elp3"/>
    <property type="match status" value="1"/>
</dbReference>
<evidence type="ECO:0000256" key="7">
    <source>
        <dbReference type="ARBA" id="ARBA00023014"/>
    </source>
</evidence>
<keyword evidence="7" id="KW-0411">Iron-sulfur</keyword>
<dbReference type="InterPro" id="IPR006158">
    <property type="entry name" value="Cobalamin-bd"/>
</dbReference>
<dbReference type="SFLD" id="SFLDS00029">
    <property type="entry name" value="Radical_SAM"/>
    <property type="match status" value="1"/>
</dbReference>
<dbReference type="GO" id="GO:0046872">
    <property type="term" value="F:metal ion binding"/>
    <property type="evidence" value="ECO:0007669"/>
    <property type="project" value="UniProtKB-KW"/>
</dbReference>
<dbReference type="InterPro" id="IPR023404">
    <property type="entry name" value="rSAM_horseshoe"/>
</dbReference>
<dbReference type="InterPro" id="IPR034466">
    <property type="entry name" value="Methyltransferase_Class_B"/>
</dbReference>
<evidence type="ECO:0000256" key="5">
    <source>
        <dbReference type="ARBA" id="ARBA00022723"/>
    </source>
</evidence>
<evidence type="ECO:0000259" key="9">
    <source>
        <dbReference type="PROSITE" id="PS51918"/>
    </source>
</evidence>
<dbReference type="PANTHER" id="PTHR43409">
    <property type="entry name" value="ANAEROBIC MAGNESIUM-PROTOPORPHYRIN IX MONOMETHYL ESTER CYCLASE-RELATED"/>
    <property type="match status" value="1"/>
</dbReference>
<dbReference type="GO" id="GO:0031419">
    <property type="term" value="F:cobalamin binding"/>
    <property type="evidence" value="ECO:0007669"/>
    <property type="project" value="InterPro"/>
</dbReference>
<evidence type="ECO:0000313" key="11">
    <source>
        <dbReference type="Proteomes" id="UP000287853"/>
    </source>
</evidence>
<keyword evidence="5" id="KW-0479">Metal-binding</keyword>
<dbReference type="InterPro" id="IPR058240">
    <property type="entry name" value="rSAM_sf"/>
</dbReference>
<accession>A0A3S3QSU4</accession>
<dbReference type="GO" id="GO:0005829">
    <property type="term" value="C:cytosol"/>
    <property type="evidence" value="ECO:0007669"/>
    <property type="project" value="TreeGrafter"/>
</dbReference>
<evidence type="ECO:0000313" key="10">
    <source>
        <dbReference type="EMBL" id="RWX46665.1"/>
    </source>
</evidence>
<organism evidence="10 11">
    <name type="scientific">Candidatus Electrothrix aarhusensis</name>
    <dbReference type="NCBI Taxonomy" id="1859131"/>
    <lineage>
        <taxon>Bacteria</taxon>
        <taxon>Pseudomonadati</taxon>
        <taxon>Thermodesulfobacteriota</taxon>
        <taxon>Desulfobulbia</taxon>
        <taxon>Desulfobulbales</taxon>
        <taxon>Desulfobulbaceae</taxon>
        <taxon>Candidatus Electrothrix</taxon>
    </lineage>
</organism>
<evidence type="ECO:0000256" key="2">
    <source>
        <dbReference type="ARBA" id="ARBA00022603"/>
    </source>
</evidence>
<dbReference type="PROSITE" id="PS51918">
    <property type="entry name" value="RADICAL_SAM"/>
    <property type="match status" value="1"/>
</dbReference>
<comment type="caution">
    <text evidence="10">The sequence shown here is derived from an EMBL/GenBank/DDBJ whole genome shotgun (WGS) entry which is preliminary data.</text>
</comment>
<dbReference type="Gene3D" id="3.80.30.20">
    <property type="entry name" value="tm_1862 like domain"/>
    <property type="match status" value="1"/>
</dbReference>
<protein>
    <submittedName>
        <fullName evidence="10">B12 binding domain-containing protein</fullName>
    </submittedName>
</protein>
<feature type="domain" description="B12-binding" evidence="8">
    <location>
        <begin position="25"/>
        <end position="153"/>
    </location>
</feature>
<reference evidence="10 11" key="1">
    <citation type="submission" date="2017-01" db="EMBL/GenBank/DDBJ databases">
        <title>The cable genome- insights into the physiology and evolution of filamentous bacteria capable of sulfide oxidation via long distance electron transfer.</title>
        <authorList>
            <person name="Schreiber L."/>
            <person name="Bjerg J.T."/>
            <person name="Boggild A."/>
            <person name="Van De Vossenberg J."/>
            <person name="Meysman F."/>
            <person name="Nielsen L.P."/>
            <person name="Schramm A."/>
            <person name="Kjeldsen K.U."/>
        </authorList>
    </citation>
    <scope>NUCLEOTIDE SEQUENCE [LARGE SCALE GENOMIC DNA]</scope>
    <source>
        <strain evidence="10">MCF</strain>
    </source>
</reference>
<proteinExistence type="predicted"/>
<dbReference type="AlphaFoldDB" id="A0A3S3QSU4"/>
<dbReference type="InterPro" id="IPR051198">
    <property type="entry name" value="BchE-like"/>
</dbReference>
<dbReference type="SFLD" id="SFLDG01123">
    <property type="entry name" value="methyltransferase_(Class_B)"/>
    <property type="match status" value="1"/>
</dbReference>
<dbReference type="PROSITE" id="PS51332">
    <property type="entry name" value="B12_BINDING"/>
    <property type="match status" value="1"/>
</dbReference>
<feature type="domain" description="Radical SAM core" evidence="9">
    <location>
        <begin position="200"/>
        <end position="415"/>
    </location>
</feature>
<dbReference type="InterPro" id="IPR006638">
    <property type="entry name" value="Elp3/MiaA/NifB-like_rSAM"/>
</dbReference>
<evidence type="ECO:0000256" key="6">
    <source>
        <dbReference type="ARBA" id="ARBA00023004"/>
    </source>
</evidence>
<dbReference type="GO" id="GO:0003824">
    <property type="term" value="F:catalytic activity"/>
    <property type="evidence" value="ECO:0007669"/>
    <property type="project" value="InterPro"/>
</dbReference>
<dbReference type="SUPFAM" id="SSF102114">
    <property type="entry name" value="Radical SAM enzymes"/>
    <property type="match status" value="1"/>
</dbReference>
<sequence>MFSSRSAKSSSEPARILLVRPKYSTGLTRFGSSGFISTEPLELEYLAAVVTESGHQYHIWDGQVDGSFARACRTFQPDLVAITGYYPARDQMLIYAHTVRQLRPEAVVLIGGVHAELNLADFQRPEVDLIVHSGGVFTFQNILAKKRINKQRDWPELAGISWQDDQGRWQENPKADFNPTALPRPDRSYFHSHKKRFSWLYHGPTALVKTGFGCPYTCSFCYCRLLNNGIYQAREVEDVVAEIGTINCSVIWLIDDTFLLDIQRLQRFAAELMRQEIKRKFIIYGRADFVSEHPDILPLLREMGVIEVIVGLEAIDDRGLQEFNKQVSAEQNRHCVSLLRQHNIGCVGLFIMDQQATATDFSRLDRWIKEVELTTYTISVFSPFPGTEEYPALADQLLTTNCRKWDLLHLVLPPLYLSRLGFMGRIWWLHGKLLWRNHKLRWHLLTAALKFWKQS</sequence>
<dbReference type="PANTHER" id="PTHR43409:SF7">
    <property type="entry name" value="BLL1977 PROTEIN"/>
    <property type="match status" value="1"/>
</dbReference>
<gene>
    <name evidence="10" type="ORF">H206_03798</name>
</gene>
<dbReference type="GO" id="GO:0051539">
    <property type="term" value="F:4 iron, 4 sulfur cluster binding"/>
    <property type="evidence" value="ECO:0007669"/>
    <property type="project" value="UniProtKB-KW"/>
</dbReference>
<keyword evidence="4" id="KW-0949">S-adenosyl-L-methionine</keyword>
<keyword evidence="3" id="KW-0808">Transferase</keyword>
<keyword evidence="2" id="KW-0489">Methyltransferase</keyword>
<name>A0A3S3QSU4_9BACT</name>